<dbReference type="KEGG" id="kvl:KVU_0174"/>
<evidence type="ECO:0000313" key="1">
    <source>
        <dbReference type="EMBL" id="AEM40013.1"/>
    </source>
</evidence>
<keyword evidence="2" id="KW-1185">Reference proteome</keyword>
<dbReference type="eggNOG" id="ENOG5032T1W">
    <property type="taxonomic scope" value="Bacteria"/>
</dbReference>
<protein>
    <submittedName>
        <fullName evidence="1">Uncharacterized protein</fullName>
    </submittedName>
</protein>
<dbReference type="HOGENOM" id="CLU_169641_0_0_5"/>
<name>F9Y8K4_KETVW</name>
<dbReference type="OrthoDB" id="7658488at2"/>
<reference evidence="1 2" key="1">
    <citation type="journal article" date="2011" name="J. Bacteriol.">
        <title>Complete genome sequence of the industrial strain Ketogulonicigenium vulgare WSH-001.</title>
        <authorList>
            <person name="Liu L."/>
            <person name="Li Y."/>
            <person name="Zhang J."/>
            <person name="Zhou Z."/>
            <person name="Liu J."/>
            <person name="Li X."/>
            <person name="Zhou J."/>
            <person name="Du G."/>
            <person name="Wang L."/>
            <person name="Chen J."/>
        </authorList>
    </citation>
    <scope>NUCLEOTIDE SEQUENCE [LARGE SCALE GENOMIC DNA]</scope>
    <source>
        <strain evidence="1 2">WSH-001</strain>
    </source>
</reference>
<dbReference type="PATRIC" id="fig|759362.5.peg.185"/>
<sequence>MFNFLPEAVRRGIDDARRADQRRAGRLSIQIDDQVHRILALWDNGLALDASHRAPLRGLVDIFDGPRHLYQCLLVTSREEDGQRIYDFKWIAHVSETRPLDFAQQEETPLLLPYH</sequence>
<dbReference type="Proteomes" id="UP000000692">
    <property type="component" value="Chromosome"/>
</dbReference>
<dbReference type="EMBL" id="CP002018">
    <property type="protein sequence ID" value="AEM40013.1"/>
    <property type="molecule type" value="Genomic_DNA"/>
</dbReference>
<organism evidence="1 2">
    <name type="scientific">Ketogulonicigenium vulgare (strain WSH-001)</name>
    <dbReference type="NCBI Taxonomy" id="759362"/>
    <lineage>
        <taxon>Bacteria</taxon>
        <taxon>Pseudomonadati</taxon>
        <taxon>Pseudomonadota</taxon>
        <taxon>Alphaproteobacteria</taxon>
        <taxon>Rhodobacterales</taxon>
        <taxon>Roseobacteraceae</taxon>
        <taxon>Ketogulonicigenium</taxon>
    </lineage>
</organism>
<dbReference type="RefSeq" id="WP_013383430.1">
    <property type="nucleotide sequence ID" value="NC_017384.1"/>
</dbReference>
<accession>F9Y8K4</accession>
<proteinExistence type="predicted"/>
<evidence type="ECO:0000313" key="2">
    <source>
        <dbReference type="Proteomes" id="UP000000692"/>
    </source>
</evidence>
<dbReference type="AlphaFoldDB" id="F9Y8K4"/>
<gene>
    <name evidence="1" type="ordered locus">KVU_0174</name>
</gene>